<feature type="region of interest" description="Disordered" evidence="5">
    <location>
        <begin position="1"/>
        <end position="36"/>
    </location>
</feature>
<dbReference type="SUPFAM" id="SSF143034">
    <property type="entry name" value="L35p-like"/>
    <property type="match status" value="1"/>
</dbReference>
<sequence length="105" mass="11932">MPGSTHPGRVVRRSWQDGKSGPGRRQISQKPGSYPIKDIAMPKIKTNRAAAKRFRKTASGKYKCGHANRSHILTKKATKRKRNLRQTNHVRAEDAGRLDRMLPYL</sequence>
<dbReference type="Pfam" id="PF01632">
    <property type="entry name" value="Ribosomal_L35p"/>
    <property type="match status" value="1"/>
</dbReference>
<evidence type="ECO:0000256" key="4">
    <source>
        <dbReference type="RuleBase" id="RU000568"/>
    </source>
</evidence>
<dbReference type="NCBIfam" id="TIGR00001">
    <property type="entry name" value="rpmI_bact"/>
    <property type="match status" value="1"/>
</dbReference>
<name>A0AA38XW21_9EURO</name>
<evidence type="ECO:0000256" key="1">
    <source>
        <dbReference type="ARBA" id="ARBA00006598"/>
    </source>
</evidence>
<protein>
    <recommendedName>
        <fullName evidence="4">50S ribosomal protein L35</fullName>
    </recommendedName>
</protein>
<dbReference type="PANTHER" id="PTHR33343">
    <property type="entry name" value="54S RIBOSOMAL PROTEIN BL35M"/>
    <property type="match status" value="1"/>
</dbReference>
<dbReference type="HAMAP" id="MF_00514">
    <property type="entry name" value="Ribosomal_bL35"/>
    <property type="match status" value="1"/>
</dbReference>
<dbReference type="Gene3D" id="4.10.410.60">
    <property type="match status" value="1"/>
</dbReference>
<comment type="caution">
    <text evidence="6">The sequence shown here is derived from an EMBL/GenBank/DDBJ whole genome shotgun (WGS) entry which is preliminary data.</text>
</comment>
<dbReference type="AlphaFoldDB" id="A0AA38XW21"/>
<dbReference type="EMBL" id="JAPDRN010000089">
    <property type="protein sequence ID" value="KAJ9625283.1"/>
    <property type="molecule type" value="Genomic_DNA"/>
</dbReference>
<evidence type="ECO:0000256" key="2">
    <source>
        <dbReference type="ARBA" id="ARBA00022980"/>
    </source>
</evidence>
<organism evidence="6">
    <name type="scientific">Knufia peltigerae</name>
    <dbReference type="NCBI Taxonomy" id="1002370"/>
    <lineage>
        <taxon>Eukaryota</taxon>
        <taxon>Fungi</taxon>
        <taxon>Dikarya</taxon>
        <taxon>Ascomycota</taxon>
        <taxon>Pezizomycotina</taxon>
        <taxon>Eurotiomycetes</taxon>
        <taxon>Chaetothyriomycetidae</taxon>
        <taxon>Chaetothyriales</taxon>
        <taxon>Trichomeriaceae</taxon>
        <taxon>Knufia</taxon>
    </lineage>
</organism>
<dbReference type="GO" id="GO:0022625">
    <property type="term" value="C:cytosolic large ribosomal subunit"/>
    <property type="evidence" value="ECO:0007669"/>
    <property type="project" value="TreeGrafter"/>
</dbReference>
<gene>
    <name evidence="6" type="ORF">H2204_010527</name>
</gene>
<comment type="similarity">
    <text evidence="1 4">Belongs to the bacterial ribosomal protein bL35 family.</text>
</comment>
<dbReference type="GO" id="GO:0006412">
    <property type="term" value="P:translation"/>
    <property type="evidence" value="ECO:0007669"/>
    <property type="project" value="InterPro"/>
</dbReference>
<reference evidence="6" key="1">
    <citation type="submission" date="2022-10" db="EMBL/GenBank/DDBJ databases">
        <title>Culturing micro-colonial fungi from biological soil crusts in the Mojave desert and describing Neophaeococcomyces mojavensis, and introducing the new genera and species Taxawa tesnikishii.</title>
        <authorList>
            <person name="Kurbessoian T."/>
            <person name="Stajich J.E."/>
        </authorList>
    </citation>
    <scope>NUCLEOTIDE SEQUENCE</scope>
    <source>
        <strain evidence="6">TK_35</strain>
    </source>
</reference>
<dbReference type="InterPro" id="IPR018265">
    <property type="entry name" value="Ribosomal_bL35_CS"/>
</dbReference>
<keyword evidence="3 4" id="KW-0687">Ribonucleoprotein</keyword>
<accession>A0AA38XW21</accession>
<proteinExistence type="inferred from homology"/>
<dbReference type="InterPro" id="IPR021137">
    <property type="entry name" value="Ribosomal_bL35-like"/>
</dbReference>
<evidence type="ECO:0000313" key="6">
    <source>
        <dbReference type="EMBL" id="KAJ9625283.1"/>
    </source>
</evidence>
<dbReference type="GO" id="GO:0003735">
    <property type="term" value="F:structural constituent of ribosome"/>
    <property type="evidence" value="ECO:0007669"/>
    <property type="project" value="InterPro"/>
</dbReference>
<keyword evidence="2 4" id="KW-0689">Ribosomal protein</keyword>
<dbReference type="PRINTS" id="PR00064">
    <property type="entry name" value="RIBOSOMALL35"/>
</dbReference>
<evidence type="ECO:0000256" key="5">
    <source>
        <dbReference type="SAM" id="MobiDB-lite"/>
    </source>
</evidence>
<dbReference type="InterPro" id="IPR001706">
    <property type="entry name" value="Ribosomal_bL35"/>
</dbReference>
<dbReference type="PROSITE" id="PS00936">
    <property type="entry name" value="RIBOSOMAL_L35"/>
    <property type="match status" value="1"/>
</dbReference>
<dbReference type="FunFam" id="4.10.410.60:FF:000001">
    <property type="entry name" value="50S ribosomal protein L35"/>
    <property type="match status" value="1"/>
</dbReference>
<dbReference type="InterPro" id="IPR037229">
    <property type="entry name" value="Ribosomal_bL35_sf"/>
</dbReference>
<evidence type="ECO:0000256" key="3">
    <source>
        <dbReference type="ARBA" id="ARBA00023274"/>
    </source>
</evidence>
<dbReference type="PANTHER" id="PTHR33343:SF1">
    <property type="entry name" value="LARGE RIBOSOMAL SUBUNIT PROTEIN BL35M"/>
    <property type="match status" value="1"/>
</dbReference>